<reference evidence="2 3" key="1">
    <citation type="submission" date="2016-11" db="EMBL/GenBank/DDBJ databases">
        <title>Study of marine rhodopsin-containing bacteria.</title>
        <authorList>
            <person name="Yoshizawa S."/>
            <person name="Kumagai Y."/>
            <person name="Kogure K."/>
        </authorList>
    </citation>
    <scope>NUCLEOTIDE SEQUENCE [LARGE SCALE GENOMIC DNA]</scope>
    <source>
        <strain evidence="2 3">SG-29</strain>
    </source>
</reference>
<dbReference type="Proteomes" id="UP000216446">
    <property type="component" value="Unassembled WGS sequence"/>
</dbReference>
<name>A0A259U236_9BACT</name>
<dbReference type="InParanoid" id="A0A259U236"/>
<proteinExistence type="predicted"/>
<dbReference type="EMBL" id="MQWB01000001">
    <property type="protein sequence ID" value="OZC04113.1"/>
    <property type="molecule type" value="Genomic_DNA"/>
</dbReference>
<comment type="caution">
    <text evidence="2">The sequence shown here is derived from an EMBL/GenBank/DDBJ whole genome shotgun (WGS) entry which is preliminary data.</text>
</comment>
<feature type="chain" id="PRO_5012356244" description="Transporter" evidence="1">
    <location>
        <begin position="20"/>
        <end position="295"/>
    </location>
</feature>
<protein>
    <recommendedName>
        <fullName evidence="4">Transporter</fullName>
    </recommendedName>
</protein>
<evidence type="ECO:0000256" key="1">
    <source>
        <dbReference type="SAM" id="SignalP"/>
    </source>
</evidence>
<evidence type="ECO:0000313" key="2">
    <source>
        <dbReference type="EMBL" id="OZC04113.1"/>
    </source>
</evidence>
<evidence type="ECO:0000313" key="3">
    <source>
        <dbReference type="Proteomes" id="UP000216446"/>
    </source>
</evidence>
<sequence length="295" mass="30182">MLRSFLLLALAALASGASAQTPWRASADGPSVSLDIAYGSVTDILFTNDRGEALGEGRADSYVGILSARVPVGARGAIVGSLPVALYAVRFNDTVGSIGATQTSFDIGNPYVGFATRPLAGAEVEAGVWLPAATGGGVGFTPDVAAAGFSADRENFEAYKTDVVSARLALRGEADLSAAASVRGEIAPVLSYYTGDLPTDGFGQELDLPRTNAAVTGAVFTDLRFSALALTVGALGRYEPKGGTDRYFDELFASGLAMVTYEGASVQPSLGVRVPLAAISASDFVLTAGVSVPLR</sequence>
<feature type="signal peptide" evidence="1">
    <location>
        <begin position="1"/>
        <end position="19"/>
    </location>
</feature>
<dbReference type="RefSeq" id="WP_094550223.1">
    <property type="nucleotide sequence ID" value="NZ_MQWB01000001.1"/>
</dbReference>
<keyword evidence="3" id="KW-1185">Reference proteome</keyword>
<keyword evidence="1" id="KW-0732">Signal</keyword>
<gene>
    <name evidence="2" type="ORF">BSZ36_14655</name>
</gene>
<accession>A0A259U236</accession>
<evidence type="ECO:0008006" key="4">
    <source>
        <dbReference type="Google" id="ProtNLM"/>
    </source>
</evidence>
<dbReference type="AlphaFoldDB" id="A0A259U236"/>
<organism evidence="2 3">
    <name type="scientific">Rubricoccus marinus</name>
    <dbReference type="NCBI Taxonomy" id="716817"/>
    <lineage>
        <taxon>Bacteria</taxon>
        <taxon>Pseudomonadati</taxon>
        <taxon>Rhodothermota</taxon>
        <taxon>Rhodothermia</taxon>
        <taxon>Rhodothermales</taxon>
        <taxon>Rubricoccaceae</taxon>
        <taxon>Rubricoccus</taxon>
    </lineage>
</organism>